<proteinExistence type="predicted"/>
<dbReference type="EMBL" id="CP026118">
    <property type="protein sequence ID" value="QAS50850.1"/>
    <property type="molecule type" value="Genomic_DNA"/>
</dbReference>
<dbReference type="KEGG" id="hli:HLI_00870"/>
<sequence length="71" mass="8405">MIHKTWEENETIKQIECVHNDAEKFVVNNVLTPGKVYDVKNESEEFYFVIDNTGRMGGFYKNYFKEIHAES</sequence>
<dbReference type="AlphaFoldDB" id="A0A410M7I7"/>
<dbReference type="InterPro" id="IPR045447">
    <property type="entry name" value="DUF6501"/>
</dbReference>
<name>A0A410M7I7_9BACI</name>
<organism evidence="1 2">
    <name type="scientific">Halobacillus litoralis</name>
    <dbReference type="NCBI Taxonomy" id="45668"/>
    <lineage>
        <taxon>Bacteria</taxon>
        <taxon>Bacillati</taxon>
        <taxon>Bacillota</taxon>
        <taxon>Bacilli</taxon>
        <taxon>Bacillales</taxon>
        <taxon>Bacillaceae</taxon>
        <taxon>Halobacillus</taxon>
    </lineage>
</organism>
<evidence type="ECO:0000313" key="1">
    <source>
        <dbReference type="EMBL" id="QAS50850.1"/>
    </source>
</evidence>
<gene>
    <name evidence="1" type="ORF">HLI_00870</name>
</gene>
<protein>
    <submittedName>
        <fullName evidence="1">Uncharacterized protein</fullName>
    </submittedName>
</protein>
<dbReference type="OrthoDB" id="2428356at2"/>
<evidence type="ECO:0000313" key="2">
    <source>
        <dbReference type="Proteomes" id="UP000287756"/>
    </source>
</evidence>
<dbReference type="Pfam" id="PF20111">
    <property type="entry name" value="DUF6501"/>
    <property type="match status" value="1"/>
</dbReference>
<dbReference type="Proteomes" id="UP000287756">
    <property type="component" value="Chromosome"/>
</dbReference>
<reference evidence="1 2" key="1">
    <citation type="submission" date="2018-01" db="EMBL/GenBank/DDBJ databases">
        <title>The whole genome sequencing and assembly of Halobacillus litoralis ERB031 strain.</title>
        <authorList>
            <person name="Lee S.-J."/>
            <person name="Park M.-K."/>
            <person name="Kim J.-Y."/>
            <person name="Lee Y.-J."/>
            <person name="Yi H."/>
            <person name="Bahn Y.-S."/>
            <person name="Kim J.F."/>
            <person name="Lee D.-W."/>
        </authorList>
    </citation>
    <scope>NUCLEOTIDE SEQUENCE [LARGE SCALE GENOMIC DNA]</scope>
    <source>
        <strain evidence="1 2">ERB 031</strain>
    </source>
</reference>
<dbReference type="RefSeq" id="WP_128522614.1">
    <property type="nucleotide sequence ID" value="NZ_CP026118.1"/>
</dbReference>
<accession>A0A410M7I7</accession>